<gene>
    <name evidence="1" type="ORF">LARSCL_LOCUS9029</name>
</gene>
<dbReference type="Proteomes" id="UP001497382">
    <property type="component" value="Unassembled WGS sequence"/>
</dbReference>
<evidence type="ECO:0000313" key="2">
    <source>
        <dbReference type="Proteomes" id="UP001497382"/>
    </source>
</evidence>
<sequence>TRDLASFINKRTPIRAQFKTYWYRWLNPQGLLKGSLQLQQ</sequence>
<evidence type="ECO:0000313" key="1">
    <source>
        <dbReference type="EMBL" id="CAL1277120.1"/>
    </source>
</evidence>
<proteinExistence type="predicted"/>
<dbReference type="EMBL" id="CAXIEN010000099">
    <property type="protein sequence ID" value="CAL1277120.1"/>
    <property type="molecule type" value="Genomic_DNA"/>
</dbReference>
<dbReference type="AlphaFoldDB" id="A0AAV1ZZA4"/>
<feature type="non-terminal residue" evidence="1">
    <location>
        <position position="1"/>
    </location>
</feature>
<comment type="caution">
    <text evidence="1">The sequence shown here is derived from an EMBL/GenBank/DDBJ whole genome shotgun (WGS) entry which is preliminary data.</text>
</comment>
<name>A0AAV1ZZA4_9ARAC</name>
<protein>
    <submittedName>
        <fullName evidence="1">Uncharacterized protein</fullName>
    </submittedName>
</protein>
<keyword evidence="2" id="KW-1185">Reference proteome</keyword>
<accession>A0AAV1ZZA4</accession>
<reference evidence="1 2" key="1">
    <citation type="submission" date="2024-04" db="EMBL/GenBank/DDBJ databases">
        <authorList>
            <person name="Rising A."/>
            <person name="Reimegard J."/>
            <person name="Sonavane S."/>
            <person name="Akerstrom W."/>
            <person name="Nylinder S."/>
            <person name="Hedman E."/>
            <person name="Kallberg Y."/>
        </authorList>
    </citation>
    <scope>NUCLEOTIDE SEQUENCE [LARGE SCALE GENOMIC DNA]</scope>
</reference>
<organism evidence="1 2">
    <name type="scientific">Larinioides sclopetarius</name>
    <dbReference type="NCBI Taxonomy" id="280406"/>
    <lineage>
        <taxon>Eukaryota</taxon>
        <taxon>Metazoa</taxon>
        <taxon>Ecdysozoa</taxon>
        <taxon>Arthropoda</taxon>
        <taxon>Chelicerata</taxon>
        <taxon>Arachnida</taxon>
        <taxon>Araneae</taxon>
        <taxon>Araneomorphae</taxon>
        <taxon>Entelegynae</taxon>
        <taxon>Araneoidea</taxon>
        <taxon>Araneidae</taxon>
        <taxon>Larinioides</taxon>
    </lineage>
</organism>